<gene>
    <name evidence="4" type="ORF">HKD39_13280</name>
</gene>
<dbReference type="InterPro" id="IPR013974">
    <property type="entry name" value="SAF"/>
</dbReference>
<organism evidence="4 5">
    <name type="scientific">Nakamurella aerolata</name>
    <dbReference type="NCBI Taxonomy" id="1656892"/>
    <lineage>
        <taxon>Bacteria</taxon>
        <taxon>Bacillati</taxon>
        <taxon>Actinomycetota</taxon>
        <taxon>Actinomycetes</taxon>
        <taxon>Nakamurellales</taxon>
        <taxon>Nakamurellaceae</taxon>
        <taxon>Nakamurella</taxon>
    </lineage>
</organism>
<evidence type="ECO:0000256" key="1">
    <source>
        <dbReference type="SAM" id="MobiDB-lite"/>
    </source>
</evidence>
<dbReference type="Pfam" id="PF08666">
    <property type="entry name" value="SAF"/>
    <property type="match status" value="1"/>
</dbReference>
<evidence type="ECO:0000256" key="2">
    <source>
        <dbReference type="SAM" id="Phobius"/>
    </source>
</evidence>
<dbReference type="EMBL" id="JABEND010000007">
    <property type="protein sequence ID" value="NNG36664.1"/>
    <property type="molecule type" value="Genomic_DNA"/>
</dbReference>
<dbReference type="RefSeq" id="WP_171200350.1">
    <property type="nucleotide sequence ID" value="NZ_JABEND010000007.1"/>
</dbReference>
<evidence type="ECO:0000313" key="5">
    <source>
        <dbReference type="Proteomes" id="UP000562984"/>
    </source>
</evidence>
<sequence>MSATQAGVDAEPAASSSPALPPAPTPRRMGRPKWLDPRVLIGLVLVVAAVVVGIKVVGASKHTTPMWTTTRALAAGTVLQPDDVDPVEVSIGDLTGYLPANVAPPVGKVLNHAVGQGELLPAAAVTAQSSGHRIVPLNVSARSMPPGVGHGSKVDLYLTVGGGSGSAADSATELLLRQVTVQQVQAPSSGGLSGAGSDDYLVTLMLSAAQADTLVRKLPQGSPMLVLDPSSGPR</sequence>
<keyword evidence="5" id="KW-1185">Reference proteome</keyword>
<feature type="transmembrane region" description="Helical" evidence="2">
    <location>
        <begin position="39"/>
        <end position="58"/>
    </location>
</feature>
<dbReference type="CDD" id="cd11614">
    <property type="entry name" value="SAF_CpaB_FlgA_like"/>
    <property type="match status" value="1"/>
</dbReference>
<protein>
    <recommendedName>
        <fullName evidence="3">SAF domain-containing protein</fullName>
    </recommendedName>
</protein>
<keyword evidence="2" id="KW-1133">Transmembrane helix</keyword>
<accession>A0A849A6S4</accession>
<evidence type="ECO:0000313" key="4">
    <source>
        <dbReference type="EMBL" id="NNG36664.1"/>
    </source>
</evidence>
<comment type="caution">
    <text evidence="4">The sequence shown here is derived from an EMBL/GenBank/DDBJ whole genome shotgun (WGS) entry which is preliminary data.</text>
</comment>
<reference evidence="4 5" key="1">
    <citation type="submission" date="2020-05" db="EMBL/GenBank/DDBJ databases">
        <title>Nakamurella sp. DB0629 isolated from air conditioner.</title>
        <authorList>
            <person name="Kim D.H."/>
            <person name="Kim D.-U."/>
        </authorList>
    </citation>
    <scope>NUCLEOTIDE SEQUENCE [LARGE SCALE GENOMIC DNA]</scope>
    <source>
        <strain evidence="4 5">DB0629</strain>
    </source>
</reference>
<keyword evidence="2" id="KW-0472">Membrane</keyword>
<feature type="region of interest" description="Disordered" evidence="1">
    <location>
        <begin position="1"/>
        <end position="31"/>
    </location>
</feature>
<dbReference type="Proteomes" id="UP000562984">
    <property type="component" value="Unassembled WGS sequence"/>
</dbReference>
<feature type="domain" description="SAF" evidence="3">
    <location>
        <begin position="64"/>
        <end position="126"/>
    </location>
</feature>
<proteinExistence type="predicted"/>
<dbReference type="SMART" id="SM00858">
    <property type="entry name" value="SAF"/>
    <property type="match status" value="1"/>
</dbReference>
<evidence type="ECO:0000259" key="3">
    <source>
        <dbReference type="SMART" id="SM00858"/>
    </source>
</evidence>
<dbReference type="AlphaFoldDB" id="A0A849A6S4"/>
<keyword evidence="2" id="KW-0812">Transmembrane</keyword>
<name>A0A849A6S4_9ACTN</name>